<keyword evidence="1 6" id="KW-0808">Transferase</keyword>
<evidence type="ECO:0000256" key="6">
    <source>
        <dbReference type="HAMAP-Rule" id="MF_00590"/>
    </source>
</evidence>
<comment type="pathway">
    <text evidence="6">Cofactor biosynthesis; coenzyme A biosynthesis.</text>
</comment>
<feature type="binding site" evidence="6">
    <location>
        <position position="74"/>
    </location>
    <ligand>
        <name>GTP</name>
        <dbReference type="ChEBI" id="CHEBI:37565"/>
    </ligand>
</feature>
<name>A0A7C4D258_9CREN</name>
<comment type="similarity">
    <text evidence="6">Belongs to the GTP-dependent DPCK family.</text>
</comment>
<evidence type="ECO:0000256" key="5">
    <source>
        <dbReference type="ARBA" id="ARBA00023134"/>
    </source>
</evidence>
<comment type="catalytic activity">
    <reaction evidence="6">
        <text>3'-dephospho-CoA + GTP = GDP + CoA + H(+)</text>
        <dbReference type="Rhea" id="RHEA:61156"/>
        <dbReference type="ChEBI" id="CHEBI:15378"/>
        <dbReference type="ChEBI" id="CHEBI:37565"/>
        <dbReference type="ChEBI" id="CHEBI:57287"/>
        <dbReference type="ChEBI" id="CHEBI:57328"/>
        <dbReference type="ChEBI" id="CHEBI:58189"/>
        <dbReference type="EC" id="2.7.1.237"/>
    </reaction>
</comment>
<evidence type="ECO:0000256" key="1">
    <source>
        <dbReference type="ARBA" id="ARBA00022679"/>
    </source>
</evidence>
<dbReference type="GO" id="GO:0016301">
    <property type="term" value="F:kinase activity"/>
    <property type="evidence" value="ECO:0007669"/>
    <property type="project" value="UniProtKB-UniRule"/>
</dbReference>
<dbReference type="GO" id="GO:0005525">
    <property type="term" value="F:GTP binding"/>
    <property type="evidence" value="ECO:0007669"/>
    <property type="project" value="UniProtKB-UniRule"/>
</dbReference>
<accession>A0A7C4D258</accession>
<keyword evidence="3 6" id="KW-0418">Kinase</keyword>
<dbReference type="UniPathway" id="UPA00241"/>
<dbReference type="EMBL" id="DTCA01000122">
    <property type="protein sequence ID" value="HGM07578.1"/>
    <property type="molecule type" value="Genomic_DNA"/>
</dbReference>
<evidence type="ECO:0000313" key="7">
    <source>
        <dbReference type="EMBL" id="HGM07578.1"/>
    </source>
</evidence>
<comment type="caution">
    <text evidence="7">The sequence shown here is derived from an EMBL/GenBank/DDBJ whole genome shotgun (WGS) entry which is preliminary data.</text>
</comment>
<protein>
    <recommendedName>
        <fullName evidence="6">GTP-dependent dephospho-CoA kinase</fullName>
        <ecNumber evidence="6">2.7.1.237</ecNumber>
    </recommendedName>
    <alternativeName>
        <fullName evidence="6">Dephospho-coenzyme A kinase</fullName>
        <shortName evidence="6">DPCK</shortName>
    </alternativeName>
</protein>
<reference evidence="7" key="1">
    <citation type="journal article" date="2020" name="mSystems">
        <title>Genome- and Community-Level Interaction Insights into Carbon Utilization and Element Cycling Functions of Hydrothermarchaeota in Hydrothermal Sediment.</title>
        <authorList>
            <person name="Zhou Z."/>
            <person name="Liu Y."/>
            <person name="Xu W."/>
            <person name="Pan J."/>
            <person name="Luo Z.H."/>
            <person name="Li M."/>
        </authorList>
    </citation>
    <scope>NUCLEOTIDE SEQUENCE [LARGE SCALE GENOMIC DNA]</scope>
    <source>
        <strain evidence="7">SpSt-658</strain>
    </source>
</reference>
<feature type="binding site" evidence="6">
    <location>
        <position position="131"/>
    </location>
    <ligand>
        <name>GTP</name>
        <dbReference type="ChEBI" id="CHEBI:37565"/>
    </ligand>
</feature>
<dbReference type="AlphaFoldDB" id="A0A7C4D258"/>
<feature type="binding site" evidence="6">
    <location>
        <position position="55"/>
    </location>
    <ligand>
        <name>GTP</name>
        <dbReference type="ChEBI" id="CHEBI:37565"/>
    </ligand>
</feature>
<evidence type="ECO:0000256" key="4">
    <source>
        <dbReference type="ARBA" id="ARBA00022993"/>
    </source>
</evidence>
<comment type="caution">
    <text evidence="6">Lacks conserved residue(s) required for the propagation of feature annotation.</text>
</comment>
<keyword evidence="4 6" id="KW-0173">Coenzyme A biosynthesis</keyword>
<keyword evidence="2 6" id="KW-0547">Nucleotide-binding</keyword>
<evidence type="ECO:0000256" key="3">
    <source>
        <dbReference type="ARBA" id="ARBA00022777"/>
    </source>
</evidence>
<organism evidence="7">
    <name type="scientific">Ignisphaera aggregans</name>
    <dbReference type="NCBI Taxonomy" id="334771"/>
    <lineage>
        <taxon>Archaea</taxon>
        <taxon>Thermoproteota</taxon>
        <taxon>Thermoprotei</taxon>
        <taxon>Desulfurococcales</taxon>
        <taxon>Desulfurococcaceae</taxon>
        <taxon>Ignisphaera</taxon>
    </lineage>
</organism>
<evidence type="ECO:0000256" key="2">
    <source>
        <dbReference type="ARBA" id="ARBA00022741"/>
    </source>
</evidence>
<sequence length="180" mass="20099">MRLYILPNNLRKILAELHVYAKDSLTVMIGSKEYVGLSLRAKLYCDLHRVAVIGDTVCHTFLKFVGIPRICVIDGKSLRMYVNYAAEIMECYDCVTRCSNPPGTISQECLDVLNNMINSHRQCLVIVNGEEDLLALAVALNPYKITYIVYGIPSKGIAVIDGEKFIETAINLFSQFKSSG</sequence>
<dbReference type="PANTHER" id="PTHR40732">
    <property type="entry name" value="UPF0218 PROTEIN TK1697"/>
    <property type="match status" value="1"/>
</dbReference>
<proteinExistence type="inferred from homology"/>
<feature type="binding site" evidence="6">
    <location>
        <position position="76"/>
    </location>
    <ligand>
        <name>GTP</name>
        <dbReference type="ChEBI" id="CHEBI:37565"/>
    </ligand>
</feature>
<dbReference type="HAMAP" id="MF_00590">
    <property type="entry name" value="Dephospho_CoA_kinase_GTP_dep"/>
    <property type="match status" value="1"/>
</dbReference>
<dbReference type="GO" id="GO:0015937">
    <property type="term" value="P:coenzyme A biosynthetic process"/>
    <property type="evidence" value="ECO:0007669"/>
    <property type="project" value="UniProtKB-UniRule"/>
</dbReference>
<dbReference type="PANTHER" id="PTHR40732:SF1">
    <property type="entry name" value="GTP-DEPENDENT DEPHOSPHO-COA KINASE"/>
    <property type="match status" value="1"/>
</dbReference>
<dbReference type="Pfam" id="PF04019">
    <property type="entry name" value="DUF359"/>
    <property type="match status" value="1"/>
</dbReference>
<keyword evidence="5 6" id="KW-0342">GTP-binding</keyword>
<feature type="binding site" evidence="6">
    <location>
        <position position="57"/>
    </location>
    <ligand>
        <name>GTP</name>
        <dbReference type="ChEBI" id="CHEBI:37565"/>
    </ligand>
</feature>
<dbReference type="EC" id="2.7.1.237" evidence="6"/>
<comment type="function">
    <text evidence="6">Catalyzes the GTP-dependent phosphorylation of the 3'-hydroxyl group of dephosphocoenzyme A to form coenzyme A (CoA).</text>
</comment>
<dbReference type="InterPro" id="IPR007164">
    <property type="entry name" value="GTP-dep_dephospho-CoA_kin"/>
</dbReference>
<gene>
    <name evidence="7" type="ORF">ENU31_04125</name>
</gene>